<organism evidence="10 11">
    <name type="scientific">Rhizobium etli 8C-3</name>
    <dbReference type="NCBI Taxonomy" id="538025"/>
    <lineage>
        <taxon>Bacteria</taxon>
        <taxon>Pseudomonadati</taxon>
        <taxon>Pseudomonadota</taxon>
        <taxon>Alphaproteobacteria</taxon>
        <taxon>Hyphomicrobiales</taxon>
        <taxon>Rhizobiaceae</taxon>
        <taxon>Rhizobium/Agrobacterium group</taxon>
        <taxon>Rhizobium</taxon>
    </lineage>
</organism>
<protein>
    <recommendedName>
        <fullName evidence="5">Probable succinyl-diaminopimelate desuccinylase</fullName>
        <ecNumber evidence="4">3.5.1.18</ecNumber>
    </recommendedName>
</protein>
<comment type="pathway">
    <text evidence="2">Amino-acid biosynthesis; L-lysine biosynthesis via DAP pathway; LL-2,6-diaminopimelate from (S)-tetrahydrodipicolinate (succinylase route): step 3/3.</text>
</comment>
<evidence type="ECO:0000256" key="1">
    <source>
        <dbReference type="ARBA" id="ARBA00001947"/>
    </source>
</evidence>
<dbReference type="AlphaFoldDB" id="A0A1L5P9Z0"/>
<keyword evidence="6" id="KW-0378">Hydrolase</keyword>
<evidence type="ECO:0000256" key="4">
    <source>
        <dbReference type="ARBA" id="ARBA00011921"/>
    </source>
</evidence>
<dbReference type="SUPFAM" id="SSF53187">
    <property type="entry name" value="Zn-dependent exopeptidases"/>
    <property type="match status" value="1"/>
</dbReference>
<dbReference type="UniPathway" id="UPA00034">
    <property type="reaction ID" value="UER00021"/>
</dbReference>
<comment type="similarity">
    <text evidence="3">Belongs to the peptidase M20A family.</text>
</comment>
<dbReference type="EC" id="3.5.1.18" evidence="4"/>
<dbReference type="InterPro" id="IPR002933">
    <property type="entry name" value="Peptidase_M20"/>
</dbReference>
<dbReference type="Gene3D" id="3.30.70.360">
    <property type="match status" value="1"/>
</dbReference>
<dbReference type="GO" id="GO:0009089">
    <property type="term" value="P:lysine biosynthetic process via diaminopimelate"/>
    <property type="evidence" value="ECO:0007669"/>
    <property type="project" value="UniProtKB-UniPathway"/>
</dbReference>
<dbReference type="GO" id="GO:0009014">
    <property type="term" value="F:succinyl-diaminopimelate desuccinylase activity"/>
    <property type="evidence" value="ECO:0007669"/>
    <property type="project" value="UniProtKB-EC"/>
</dbReference>
<evidence type="ECO:0000256" key="9">
    <source>
        <dbReference type="ARBA" id="ARBA00051301"/>
    </source>
</evidence>
<evidence type="ECO:0000256" key="3">
    <source>
        <dbReference type="ARBA" id="ARBA00006247"/>
    </source>
</evidence>
<keyword evidence="7" id="KW-0862">Zinc</keyword>
<geneLocation type="plasmid" evidence="11">
    <name>prsp8c3a</name>
</geneLocation>
<evidence type="ECO:0000256" key="7">
    <source>
        <dbReference type="ARBA" id="ARBA00022833"/>
    </source>
</evidence>
<dbReference type="Proteomes" id="UP000185109">
    <property type="component" value="Plasmid pRsp8C3a"/>
</dbReference>
<dbReference type="PANTHER" id="PTHR43808">
    <property type="entry name" value="ACETYLORNITHINE DEACETYLASE"/>
    <property type="match status" value="1"/>
</dbReference>
<name>A0A1L5P9Z0_RHIET</name>
<dbReference type="InterPro" id="IPR010182">
    <property type="entry name" value="ArgE/DapE"/>
</dbReference>
<evidence type="ECO:0000256" key="2">
    <source>
        <dbReference type="ARBA" id="ARBA00005130"/>
    </source>
</evidence>
<comment type="catalytic activity">
    <reaction evidence="9">
        <text>N-succinyl-(2S,6S)-2,6-diaminopimelate + H2O = (2S,6S)-2,6-diaminopimelate + succinate</text>
        <dbReference type="Rhea" id="RHEA:22608"/>
        <dbReference type="ChEBI" id="CHEBI:15377"/>
        <dbReference type="ChEBI" id="CHEBI:30031"/>
        <dbReference type="ChEBI" id="CHEBI:57609"/>
        <dbReference type="ChEBI" id="CHEBI:58087"/>
        <dbReference type="EC" id="3.5.1.18"/>
    </reaction>
</comment>
<reference evidence="10 11" key="1">
    <citation type="submission" date="2016-09" db="EMBL/GenBank/DDBJ databases">
        <title>The complete genome sequences of Rhizobium gallicum, symbiovars gallicum and phaseoli, symbionts associated to common bean (Phaseolus vulgaris).</title>
        <authorList>
            <person name="Bustos P."/>
            <person name="Santamaria R.I."/>
            <person name="Perez-Carrascal O.M."/>
            <person name="Juarez S."/>
            <person name="Lozano L."/>
            <person name="Martinez-Flores I."/>
            <person name="Martinez-Romero E."/>
            <person name="Cevallos M."/>
            <person name="Romero D."/>
            <person name="Davila G."/>
            <person name="Gonzalez V."/>
        </authorList>
    </citation>
    <scope>NUCLEOTIDE SEQUENCE [LARGE SCALE GENOMIC DNA]</scope>
    <source>
        <strain evidence="10 11">8C-3</strain>
        <plasmid evidence="11">Plasmid prsp8c3a</plasmid>
    </source>
</reference>
<dbReference type="NCBIfam" id="TIGR01910">
    <property type="entry name" value="DapE-ArgE"/>
    <property type="match status" value="1"/>
</dbReference>
<proteinExistence type="inferred from homology"/>
<sequence length="438" mass="47375">MSSIEEQIAERVEAAQERIVQTLSDLVAFPSIVKSNPKEAGPGERDCQLYLQKRLEALGFTTDLWDPDGPALYAKYQGRPGANKGRTFEGRPNLGGTLKGTGDGRSIMLTGHIDVVPPGAAEHWTTDPFVPVLKDGFLHGRGTVDMKGGVACMLMAVEILKEMGVALKGDVVFTTVVDEEIGGMGSLAMVDRGFKADAGIMTEPTANRIAPLCHGILWGKIIIDGIGGHAELTPNSWYTSGPVDAVQLCRQMLDGIDILNRRWMFDPKKNHPLMDLPNQIIVTQMSAGEHPSSMAGRAEIIIDVQYLPSEKDEFALGGHVKREIEEHVRNVCQADPYLREHPARVEWILDADCAEIAADSPFVSIFQQAVETANLSPKLSGFGAHSDIGLPTGLGNTPTVNFGPGDPAQAHQPNERVSARDLIDCTKAIALAVQKWCS</sequence>
<dbReference type="InterPro" id="IPR050072">
    <property type="entry name" value="Peptidase_M20A"/>
</dbReference>
<dbReference type="PANTHER" id="PTHR43808:SF25">
    <property type="entry name" value="PEPTIDASE M20 DIMERISATION DOMAIN-CONTAINING PROTEIN"/>
    <property type="match status" value="1"/>
</dbReference>
<evidence type="ECO:0000256" key="5">
    <source>
        <dbReference type="ARBA" id="ARBA00016853"/>
    </source>
</evidence>
<dbReference type="PROSITE" id="PS00758">
    <property type="entry name" value="ARGE_DAPE_CPG2_1"/>
    <property type="match status" value="1"/>
</dbReference>
<evidence type="ECO:0000256" key="6">
    <source>
        <dbReference type="ARBA" id="ARBA00022801"/>
    </source>
</evidence>
<dbReference type="Pfam" id="PF01546">
    <property type="entry name" value="Peptidase_M20"/>
    <property type="match status" value="1"/>
</dbReference>
<keyword evidence="10" id="KW-0614">Plasmid</keyword>
<dbReference type="RefSeq" id="WP_074063472.1">
    <property type="nucleotide sequence ID" value="NZ_CP017242.1"/>
</dbReference>
<evidence type="ECO:0000313" key="10">
    <source>
        <dbReference type="EMBL" id="APO76985.1"/>
    </source>
</evidence>
<accession>A0A1L5P9Z0</accession>
<evidence type="ECO:0000256" key="8">
    <source>
        <dbReference type="ARBA" id="ARBA00023285"/>
    </source>
</evidence>
<comment type="cofactor">
    <cofactor evidence="1">
        <name>Zn(2+)</name>
        <dbReference type="ChEBI" id="CHEBI:29105"/>
    </cofactor>
</comment>
<dbReference type="InterPro" id="IPR001261">
    <property type="entry name" value="ArgE/DapE_CS"/>
</dbReference>
<gene>
    <name evidence="10" type="ORF">AM571_PA00098</name>
</gene>
<dbReference type="Gene3D" id="3.40.630.10">
    <property type="entry name" value="Zn peptidases"/>
    <property type="match status" value="1"/>
</dbReference>
<dbReference type="EMBL" id="CP017242">
    <property type="protein sequence ID" value="APO76985.1"/>
    <property type="molecule type" value="Genomic_DNA"/>
</dbReference>
<evidence type="ECO:0000313" key="11">
    <source>
        <dbReference type="Proteomes" id="UP000185109"/>
    </source>
</evidence>
<keyword evidence="8" id="KW-0170">Cobalt</keyword>